<organism evidence="1 2">
    <name type="scientific">Linum trigynum</name>
    <dbReference type="NCBI Taxonomy" id="586398"/>
    <lineage>
        <taxon>Eukaryota</taxon>
        <taxon>Viridiplantae</taxon>
        <taxon>Streptophyta</taxon>
        <taxon>Embryophyta</taxon>
        <taxon>Tracheophyta</taxon>
        <taxon>Spermatophyta</taxon>
        <taxon>Magnoliopsida</taxon>
        <taxon>eudicotyledons</taxon>
        <taxon>Gunneridae</taxon>
        <taxon>Pentapetalae</taxon>
        <taxon>rosids</taxon>
        <taxon>fabids</taxon>
        <taxon>Malpighiales</taxon>
        <taxon>Linaceae</taxon>
        <taxon>Linum</taxon>
    </lineage>
</organism>
<evidence type="ECO:0000313" key="1">
    <source>
        <dbReference type="EMBL" id="CAL1381793.1"/>
    </source>
</evidence>
<gene>
    <name evidence="1" type="ORF">LTRI10_LOCUS23148</name>
</gene>
<reference evidence="1 2" key="1">
    <citation type="submission" date="2024-04" db="EMBL/GenBank/DDBJ databases">
        <authorList>
            <person name="Fracassetti M."/>
        </authorList>
    </citation>
    <scope>NUCLEOTIDE SEQUENCE [LARGE SCALE GENOMIC DNA]</scope>
</reference>
<evidence type="ECO:0000313" key="2">
    <source>
        <dbReference type="Proteomes" id="UP001497516"/>
    </source>
</evidence>
<dbReference type="AlphaFoldDB" id="A0AAV2E7U4"/>
<accession>A0AAV2E7U4</accession>
<name>A0AAV2E7U4_9ROSI</name>
<proteinExistence type="predicted"/>
<sequence>MQKAEELFYGQKSRAQGVHEGDMNTSYFHKSLRVRTHKQQITKLQRDDGSETSEIHQMGDLAVNFYKKLIGEVDGSVQGLSVAELSALLRHKLDDNDVLQLNRAITGDEIASSFRRLGRDKVTGPDGFPA</sequence>
<dbReference type="Proteomes" id="UP001497516">
    <property type="component" value="Chromosome 4"/>
</dbReference>
<dbReference type="EMBL" id="OZ034817">
    <property type="protein sequence ID" value="CAL1381793.1"/>
    <property type="molecule type" value="Genomic_DNA"/>
</dbReference>
<protein>
    <submittedName>
        <fullName evidence="1">Uncharacterized protein</fullName>
    </submittedName>
</protein>
<keyword evidence="2" id="KW-1185">Reference proteome</keyword>